<feature type="binding site" evidence="1">
    <location>
        <position position="142"/>
    </location>
    <ligand>
        <name>a divalent metal cation</name>
        <dbReference type="ChEBI" id="CHEBI:60240"/>
        <label>1</label>
    </ligand>
</feature>
<feature type="binding site" evidence="1">
    <location>
        <position position="253"/>
    </location>
    <ligand>
        <name>a divalent metal cation</name>
        <dbReference type="ChEBI" id="CHEBI:60240"/>
        <label>1</label>
    </ligand>
</feature>
<dbReference type="InterPro" id="IPR001130">
    <property type="entry name" value="TatD-like"/>
</dbReference>
<name>A0AAE3YGP3_9MICC</name>
<comment type="caution">
    <text evidence="3">The sequence shown here is derived from an EMBL/GenBank/DDBJ whole genome shotgun (WGS) entry which is preliminary data.</text>
</comment>
<gene>
    <name evidence="3" type="ORF">J2S35_000553</name>
</gene>
<dbReference type="Pfam" id="PF01026">
    <property type="entry name" value="TatD_DNase"/>
    <property type="match status" value="1"/>
</dbReference>
<keyword evidence="3" id="KW-0378">Hydrolase</keyword>
<dbReference type="InterPro" id="IPR032466">
    <property type="entry name" value="Metal_Hydrolase"/>
</dbReference>
<dbReference type="RefSeq" id="WP_309849577.1">
    <property type="nucleotide sequence ID" value="NZ_BAAAIU010000022.1"/>
</dbReference>
<protein>
    <submittedName>
        <fullName evidence="3">TatD DNase family protein</fullName>
        <ecNumber evidence="3">3.1.21.-</ecNumber>
    </submittedName>
</protein>
<sequence length="305" mass="33692">MCTSAIPCAYRPQDAPDPETLTAKELKARRRREYPPAPEPLPRPVVDNHTHLNLRPGLPPVTPAEAMDAAEAVGVTRAVQVAFDLESARFTRDVVETEPRLLGAVAIHPNDAAELGAAGTLHAALEEIARIADHPRIRALGETGMDRFRTGPEGIGWQEESFRAHLEIAERLGKAVQIHDRDAHDDVVRILEDVRPEIPIVFHCFSGGPDLARLCNERGWRMSFSGTVTFANSTELQAALRIARPELILTETDQPYLTPHPYRGQPNATYMTPVTVRFIAETLGMDLAEFCDLSVANTEAVYGQW</sequence>
<feature type="binding site" evidence="1">
    <location>
        <position position="203"/>
    </location>
    <ligand>
        <name>a divalent metal cation</name>
        <dbReference type="ChEBI" id="CHEBI:60240"/>
        <label>2</label>
    </ligand>
</feature>
<evidence type="ECO:0000313" key="3">
    <source>
        <dbReference type="EMBL" id="MDR6891613.1"/>
    </source>
</evidence>
<dbReference type="GO" id="GO:0016788">
    <property type="term" value="F:hydrolase activity, acting on ester bonds"/>
    <property type="evidence" value="ECO:0007669"/>
    <property type="project" value="InterPro"/>
</dbReference>
<organism evidence="3 4">
    <name type="scientific">Falsarthrobacter nasiphocae</name>
    <dbReference type="NCBI Taxonomy" id="189863"/>
    <lineage>
        <taxon>Bacteria</taxon>
        <taxon>Bacillati</taxon>
        <taxon>Actinomycetota</taxon>
        <taxon>Actinomycetes</taxon>
        <taxon>Micrococcales</taxon>
        <taxon>Micrococcaceae</taxon>
        <taxon>Falsarthrobacter</taxon>
    </lineage>
</organism>
<keyword evidence="4" id="KW-1185">Reference proteome</keyword>
<dbReference type="EMBL" id="JAVDUI010000001">
    <property type="protein sequence ID" value="MDR6891613.1"/>
    <property type="molecule type" value="Genomic_DNA"/>
</dbReference>
<dbReference type="AlphaFoldDB" id="A0AAE3YGP3"/>
<proteinExistence type="predicted"/>
<dbReference type="CDD" id="cd01310">
    <property type="entry name" value="TatD_DNAse"/>
    <property type="match status" value="1"/>
</dbReference>
<accession>A0AAE3YGP3</accession>
<feature type="binding site" evidence="1">
    <location>
        <position position="51"/>
    </location>
    <ligand>
        <name>a divalent metal cation</name>
        <dbReference type="ChEBI" id="CHEBI:60240"/>
        <label>1</label>
    </ligand>
</feature>
<dbReference type="EC" id="3.1.21.-" evidence="3"/>
<evidence type="ECO:0000313" key="4">
    <source>
        <dbReference type="Proteomes" id="UP001247307"/>
    </source>
</evidence>
<dbReference type="Proteomes" id="UP001247307">
    <property type="component" value="Unassembled WGS sequence"/>
</dbReference>
<dbReference type="PANTHER" id="PTHR46124:SF2">
    <property type="entry name" value="D-AMINOACYL-TRNA DEACYLASE"/>
    <property type="match status" value="1"/>
</dbReference>
<dbReference type="PANTHER" id="PTHR46124">
    <property type="entry name" value="D-AMINOACYL-TRNA DEACYLASE"/>
    <property type="match status" value="1"/>
</dbReference>
<feature type="region of interest" description="Disordered" evidence="2">
    <location>
        <begin position="26"/>
        <end position="48"/>
    </location>
</feature>
<dbReference type="GO" id="GO:0005829">
    <property type="term" value="C:cytosol"/>
    <property type="evidence" value="ECO:0007669"/>
    <property type="project" value="TreeGrafter"/>
</dbReference>
<dbReference type="PIRSF" id="PIRSF005902">
    <property type="entry name" value="DNase_TatD"/>
    <property type="match status" value="1"/>
</dbReference>
<dbReference type="GO" id="GO:0046872">
    <property type="term" value="F:metal ion binding"/>
    <property type="evidence" value="ECO:0007669"/>
    <property type="project" value="UniProtKB-KW"/>
</dbReference>
<reference evidence="3" key="1">
    <citation type="submission" date="2023-07" db="EMBL/GenBank/DDBJ databases">
        <title>Sequencing the genomes of 1000 actinobacteria strains.</title>
        <authorList>
            <person name="Klenk H.-P."/>
        </authorList>
    </citation>
    <scope>NUCLEOTIDE SEQUENCE</scope>
    <source>
        <strain evidence="3">DSM 13988</strain>
    </source>
</reference>
<evidence type="ECO:0000256" key="1">
    <source>
        <dbReference type="PIRSR" id="PIRSR005902-1"/>
    </source>
</evidence>
<dbReference type="SUPFAM" id="SSF51556">
    <property type="entry name" value="Metallo-dependent hydrolases"/>
    <property type="match status" value="1"/>
</dbReference>
<feature type="binding site" evidence="1">
    <location>
        <position position="179"/>
    </location>
    <ligand>
        <name>a divalent metal cation</name>
        <dbReference type="ChEBI" id="CHEBI:60240"/>
        <label>2</label>
    </ligand>
</feature>
<keyword evidence="1" id="KW-0479">Metal-binding</keyword>
<feature type="binding site" evidence="1">
    <location>
        <position position="49"/>
    </location>
    <ligand>
        <name>a divalent metal cation</name>
        <dbReference type="ChEBI" id="CHEBI:60240"/>
        <label>1</label>
    </ligand>
</feature>
<evidence type="ECO:0000256" key="2">
    <source>
        <dbReference type="SAM" id="MobiDB-lite"/>
    </source>
</evidence>
<dbReference type="Gene3D" id="3.20.20.140">
    <property type="entry name" value="Metal-dependent hydrolases"/>
    <property type="match status" value="1"/>
</dbReference>